<dbReference type="RefSeq" id="WP_183318253.1">
    <property type="nucleotide sequence ID" value="NZ_JACHVQ010000001.1"/>
</dbReference>
<keyword evidence="1" id="KW-0812">Transmembrane</keyword>
<evidence type="ECO:0000256" key="1">
    <source>
        <dbReference type="SAM" id="Phobius"/>
    </source>
</evidence>
<feature type="transmembrane region" description="Helical" evidence="1">
    <location>
        <begin position="113"/>
        <end position="135"/>
    </location>
</feature>
<feature type="transmembrane region" description="Helical" evidence="1">
    <location>
        <begin position="142"/>
        <end position="163"/>
    </location>
</feature>
<accession>A0A839MYN5</accession>
<dbReference type="AlphaFoldDB" id="A0A839MYN5"/>
<name>A0A839MYN5_9MICO</name>
<keyword evidence="1" id="KW-1133">Transmembrane helix</keyword>
<evidence type="ECO:0000313" key="2">
    <source>
        <dbReference type="EMBL" id="MBB2890277.1"/>
    </source>
</evidence>
<proteinExistence type="predicted"/>
<dbReference type="Proteomes" id="UP000559182">
    <property type="component" value="Unassembled WGS sequence"/>
</dbReference>
<dbReference type="EMBL" id="JACHVQ010000001">
    <property type="protein sequence ID" value="MBB2890277.1"/>
    <property type="molecule type" value="Genomic_DNA"/>
</dbReference>
<comment type="caution">
    <text evidence="2">The sequence shown here is derived from an EMBL/GenBank/DDBJ whole genome shotgun (WGS) entry which is preliminary data.</text>
</comment>
<keyword evidence="3" id="KW-1185">Reference proteome</keyword>
<gene>
    <name evidence="2" type="ORF">FHU39_000261</name>
</gene>
<protein>
    <submittedName>
        <fullName evidence="2">Uncharacterized protein</fullName>
    </submittedName>
</protein>
<reference evidence="2 3" key="1">
    <citation type="submission" date="2020-08" db="EMBL/GenBank/DDBJ databases">
        <title>Sequencing the genomes of 1000 actinobacteria strains.</title>
        <authorList>
            <person name="Klenk H.-P."/>
        </authorList>
    </citation>
    <scope>NUCLEOTIDE SEQUENCE [LARGE SCALE GENOMIC DNA]</scope>
    <source>
        <strain evidence="2 3">DSM 105369</strain>
    </source>
</reference>
<sequence>MSSDDAWRDMNSATSPAEYTQAKNDYYLAKNTEDGWAQVQARSGSTSGSAWDSVGGFTSAPGTSGGGFVARSGPVARYRWSSLWHTTVDVSRDVRTAFHHETAVGWVLAPFQFVWYMAIGALRIAGAILRLVLAVCGVVLRVVLVLIGLAIVAGIGYAIWTWFHQR</sequence>
<keyword evidence="1" id="KW-0472">Membrane</keyword>
<evidence type="ECO:0000313" key="3">
    <source>
        <dbReference type="Proteomes" id="UP000559182"/>
    </source>
</evidence>
<organism evidence="2 3">
    <name type="scientific">Flexivirga oryzae</name>
    <dbReference type="NCBI Taxonomy" id="1794944"/>
    <lineage>
        <taxon>Bacteria</taxon>
        <taxon>Bacillati</taxon>
        <taxon>Actinomycetota</taxon>
        <taxon>Actinomycetes</taxon>
        <taxon>Micrococcales</taxon>
        <taxon>Dermacoccaceae</taxon>
        <taxon>Flexivirga</taxon>
    </lineage>
</organism>